<dbReference type="PROSITE" id="PS51782">
    <property type="entry name" value="LYSM"/>
    <property type="match status" value="1"/>
</dbReference>
<sequence length="481" mass="54174">MIEVVYSGEEHEEQDEVRIPKNIHQIGNNSSNKKIYIEDYVMTYLKKSPSGEDNVKYGVLLGDVKRAKGNVYIFVKGMVEVRDVIENSIIFNDDIWSGIYKDIKQFFEQLNIVGWYVSVPYRVSEDMNGIKKIHLDNFAGNDKVCFLKDRAENEEGFYSYEQSGLERQQGYYIYYEKNEKMKKYVKNLKNSATNSGIANNEIKNISVDDKIGGEDKKDKKSSKNKLENIELKAEEANGKTIKISKEESKQDNNLNKKDLKNKEKSQWFKNSKSTNNTVEESGEPIRQGRIAYGVSGLLIVALLLSTVVMLNNYGELKNIKSTLAGISREREAQAVNKILSAYTETTKQSATTVAGLESKKARATNGSNVTQKKNNNGEVVSKQATGTNQDNNSSNNSITNTTNDSNNTNSNKPSGSETENNKTKSISSAYSGQYHTVKPGQTLYDISMNYYGTSEMVDEIKDRNNIDDDYTIKEGQKILLP</sequence>
<feature type="domain" description="LysM" evidence="2">
    <location>
        <begin position="433"/>
        <end position="480"/>
    </location>
</feature>
<proteinExistence type="predicted"/>
<protein>
    <submittedName>
        <fullName evidence="3">LysM peptidoglycan-binding domain-containing protein</fullName>
    </submittedName>
</protein>
<keyword evidence="4" id="KW-1185">Reference proteome</keyword>
<comment type="caution">
    <text evidence="3">The sequence shown here is derived from an EMBL/GenBank/DDBJ whole genome shotgun (WGS) entry which is preliminary data.</text>
</comment>
<dbReference type="InterPro" id="IPR018392">
    <property type="entry name" value="LysM"/>
</dbReference>
<reference evidence="3 4" key="1">
    <citation type="submission" date="2018-08" db="EMBL/GenBank/DDBJ databases">
        <title>A genome reference for cultivated species of the human gut microbiota.</title>
        <authorList>
            <person name="Zou Y."/>
            <person name="Xue W."/>
            <person name="Luo G."/>
        </authorList>
    </citation>
    <scope>NUCLEOTIDE SEQUENCE [LARGE SCALE GENOMIC DNA]</scope>
    <source>
        <strain evidence="3 4">AM44-11BH</strain>
    </source>
</reference>
<dbReference type="SUPFAM" id="SSF54106">
    <property type="entry name" value="LysM domain"/>
    <property type="match status" value="1"/>
</dbReference>
<dbReference type="Gene3D" id="3.10.350.10">
    <property type="entry name" value="LysM domain"/>
    <property type="match status" value="1"/>
</dbReference>
<dbReference type="Pfam" id="PF01476">
    <property type="entry name" value="LysM"/>
    <property type="match status" value="1"/>
</dbReference>
<name>A0A413R878_9FIRM</name>
<accession>A0A413R878</accession>
<evidence type="ECO:0000259" key="2">
    <source>
        <dbReference type="PROSITE" id="PS51782"/>
    </source>
</evidence>
<feature type="region of interest" description="Disordered" evidence="1">
    <location>
        <begin position="353"/>
        <end position="425"/>
    </location>
</feature>
<organism evidence="3 4">
    <name type="scientific">Eubacterium ventriosum</name>
    <dbReference type="NCBI Taxonomy" id="39496"/>
    <lineage>
        <taxon>Bacteria</taxon>
        <taxon>Bacillati</taxon>
        <taxon>Bacillota</taxon>
        <taxon>Clostridia</taxon>
        <taxon>Eubacteriales</taxon>
        <taxon>Eubacteriaceae</taxon>
        <taxon>Eubacterium</taxon>
    </lineage>
</organism>
<dbReference type="InterPro" id="IPR036779">
    <property type="entry name" value="LysM_dom_sf"/>
</dbReference>
<dbReference type="EMBL" id="QSFD01000006">
    <property type="protein sequence ID" value="RHA18341.1"/>
    <property type="molecule type" value="Genomic_DNA"/>
</dbReference>
<dbReference type="CDD" id="cd00118">
    <property type="entry name" value="LysM"/>
    <property type="match status" value="1"/>
</dbReference>
<feature type="region of interest" description="Disordered" evidence="1">
    <location>
        <begin position="242"/>
        <end position="282"/>
    </location>
</feature>
<gene>
    <name evidence="3" type="ORF">DW944_07400</name>
</gene>
<dbReference type="Proteomes" id="UP000284779">
    <property type="component" value="Unassembled WGS sequence"/>
</dbReference>
<dbReference type="RefSeq" id="WP_117970655.1">
    <property type="nucleotide sequence ID" value="NZ_QSFD01000006.1"/>
</dbReference>
<dbReference type="SMART" id="SM00257">
    <property type="entry name" value="LysM"/>
    <property type="match status" value="1"/>
</dbReference>
<feature type="compositionally biased region" description="Polar residues" evidence="1">
    <location>
        <begin position="412"/>
        <end position="425"/>
    </location>
</feature>
<feature type="compositionally biased region" description="Low complexity" evidence="1">
    <location>
        <begin position="387"/>
        <end position="411"/>
    </location>
</feature>
<evidence type="ECO:0000313" key="3">
    <source>
        <dbReference type="EMBL" id="RHA18341.1"/>
    </source>
</evidence>
<feature type="compositionally biased region" description="Polar residues" evidence="1">
    <location>
        <begin position="267"/>
        <end position="279"/>
    </location>
</feature>
<dbReference type="AlphaFoldDB" id="A0A413R878"/>
<feature type="compositionally biased region" description="Polar residues" evidence="1">
    <location>
        <begin position="364"/>
        <end position="386"/>
    </location>
</feature>
<evidence type="ECO:0000313" key="4">
    <source>
        <dbReference type="Proteomes" id="UP000284779"/>
    </source>
</evidence>
<evidence type="ECO:0000256" key="1">
    <source>
        <dbReference type="SAM" id="MobiDB-lite"/>
    </source>
</evidence>
<feature type="compositionally biased region" description="Basic and acidic residues" evidence="1">
    <location>
        <begin position="242"/>
        <end position="266"/>
    </location>
</feature>